<keyword evidence="2" id="KW-1185">Reference proteome</keyword>
<organism evidence="1 2">
    <name type="scientific">Striga asiatica</name>
    <name type="common">Asiatic witchweed</name>
    <name type="synonym">Buchnera asiatica</name>
    <dbReference type="NCBI Taxonomy" id="4170"/>
    <lineage>
        <taxon>Eukaryota</taxon>
        <taxon>Viridiplantae</taxon>
        <taxon>Streptophyta</taxon>
        <taxon>Embryophyta</taxon>
        <taxon>Tracheophyta</taxon>
        <taxon>Spermatophyta</taxon>
        <taxon>Magnoliopsida</taxon>
        <taxon>eudicotyledons</taxon>
        <taxon>Gunneridae</taxon>
        <taxon>Pentapetalae</taxon>
        <taxon>asterids</taxon>
        <taxon>lamiids</taxon>
        <taxon>Lamiales</taxon>
        <taxon>Orobanchaceae</taxon>
        <taxon>Buchnereae</taxon>
        <taxon>Striga</taxon>
    </lineage>
</organism>
<name>A0A5A7P7M0_STRAF</name>
<proteinExistence type="predicted"/>
<dbReference type="AlphaFoldDB" id="A0A5A7P7M0"/>
<dbReference type="EMBL" id="BKCP01003169">
    <property type="protein sequence ID" value="GER28795.1"/>
    <property type="molecule type" value="Genomic_DNA"/>
</dbReference>
<dbReference type="Proteomes" id="UP000325081">
    <property type="component" value="Unassembled WGS sequence"/>
</dbReference>
<comment type="caution">
    <text evidence="1">The sequence shown here is derived from an EMBL/GenBank/DDBJ whole genome shotgun (WGS) entry which is preliminary data.</text>
</comment>
<reference evidence="2" key="1">
    <citation type="journal article" date="2019" name="Curr. Biol.">
        <title>Genome Sequence of Striga asiatica Provides Insight into the Evolution of Plant Parasitism.</title>
        <authorList>
            <person name="Yoshida S."/>
            <person name="Kim S."/>
            <person name="Wafula E.K."/>
            <person name="Tanskanen J."/>
            <person name="Kim Y.M."/>
            <person name="Honaas L."/>
            <person name="Yang Z."/>
            <person name="Spallek T."/>
            <person name="Conn C.E."/>
            <person name="Ichihashi Y."/>
            <person name="Cheong K."/>
            <person name="Cui S."/>
            <person name="Der J.P."/>
            <person name="Gundlach H."/>
            <person name="Jiao Y."/>
            <person name="Hori C."/>
            <person name="Ishida J.K."/>
            <person name="Kasahara H."/>
            <person name="Kiba T."/>
            <person name="Kim M.S."/>
            <person name="Koo N."/>
            <person name="Laohavisit A."/>
            <person name="Lee Y.H."/>
            <person name="Lumba S."/>
            <person name="McCourt P."/>
            <person name="Mortimer J.C."/>
            <person name="Mutuku J.M."/>
            <person name="Nomura T."/>
            <person name="Sasaki-Sekimoto Y."/>
            <person name="Seto Y."/>
            <person name="Wang Y."/>
            <person name="Wakatake T."/>
            <person name="Sakakibara H."/>
            <person name="Demura T."/>
            <person name="Yamaguchi S."/>
            <person name="Yoneyama K."/>
            <person name="Manabe R.I."/>
            <person name="Nelson D.C."/>
            <person name="Schulman A.H."/>
            <person name="Timko M.P."/>
            <person name="dePamphilis C.W."/>
            <person name="Choi D."/>
            <person name="Shirasu K."/>
        </authorList>
    </citation>
    <scope>NUCLEOTIDE SEQUENCE [LARGE SCALE GENOMIC DNA]</scope>
    <source>
        <strain evidence="2">cv. UVA1</strain>
    </source>
</reference>
<protein>
    <submittedName>
        <fullName evidence="1">4-hydroxy-tetrahydrodipicolinate synthase</fullName>
    </submittedName>
</protein>
<accession>A0A5A7P7M0</accession>
<evidence type="ECO:0000313" key="2">
    <source>
        <dbReference type="Proteomes" id="UP000325081"/>
    </source>
</evidence>
<gene>
    <name evidence="1" type="ORF">STAS_04617</name>
</gene>
<evidence type="ECO:0000313" key="1">
    <source>
        <dbReference type="EMBL" id="GER28795.1"/>
    </source>
</evidence>
<sequence length="180" mass="18878">MLVKCPTSDGIGKLGTVGMKPEVAVDAHIELVQQPYCAAAVLGPARATPAGGEGTSHGSQLVLVAPVHHLDLDGAHRVQPEPMAVDVWALVQGTLTRPPAPVALFASIHPIIVSVEDEGPPGMQQRGQHGREIRALVVHKSVPGGREDREDAGVASRVGHKVGIMVVLRLRLSKAVLLIL</sequence>